<keyword evidence="3" id="KW-0804">Transcription</keyword>
<dbReference type="EMBL" id="HBFM01000805">
    <property type="protein sequence ID" value="CAD8764054.1"/>
    <property type="molecule type" value="Transcribed_RNA"/>
</dbReference>
<dbReference type="Gene3D" id="6.10.280.10">
    <property type="entry name" value="Mediator complex, subunit Med21"/>
    <property type="match status" value="1"/>
</dbReference>
<accession>A0A7S0UNZ6</accession>
<organism evidence="5">
    <name type="scientific">Polytomella parva</name>
    <dbReference type="NCBI Taxonomy" id="51329"/>
    <lineage>
        <taxon>Eukaryota</taxon>
        <taxon>Viridiplantae</taxon>
        <taxon>Chlorophyta</taxon>
        <taxon>core chlorophytes</taxon>
        <taxon>Chlorophyceae</taxon>
        <taxon>CS clade</taxon>
        <taxon>Chlamydomonadales</taxon>
        <taxon>Chlamydomonadaceae</taxon>
        <taxon>Polytomella</taxon>
    </lineage>
</organism>
<evidence type="ECO:0008006" key="6">
    <source>
        <dbReference type="Google" id="ProtNLM"/>
    </source>
</evidence>
<dbReference type="AlphaFoldDB" id="A0A7S0UNZ6"/>
<evidence type="ECO:0000256" key="4">
    <source>
        <dbReference type="ARBA" id="ARBA00023242"/>
    </source>
</evidence>
<gene>
    <name evidence="5" type="ORF">PPAR00522_LOCUS438</name>
</gene>
<proteinExistence type="predicted"/>
<evidence type="ECO:0000313" key="5">
    <source>
        <dbReference type="EMBL" id="CAD8764054.1"/>
    </source>
</evidence>
<reference evidence="5" key="1">
    <citation type="submission" date="2021-01" db="EMBL/GenBank/DDBJ databases">
        <authorList>
            <person name="Corre E."/>
            <person name="Pelletier E."/>
            <person name="Niang G."/>
            <person name="Scheremetjew M."/>
            <person name="Finn R."/>
            <person name="Kale V."/>
            <person name="Holt S."/>
            <person name="Cochrane G."/>
            <person name="Meng A."/>
            <person name="Brown T."/>
            <person name="Cohen L."/>
        </authorList>
    </citation>
    <scope>NUCLEOTIDE SEQUENCE</scope>
    <source>
        <strain evidence="5">SAG 63-3</strain>
    </source>
</reference>
<dbReference type="Pfam" id="PF11221">
    <property type="entry name" value="Med21"/>
    <property type="match status" value="1"/>
</dbReference>
<protein>
    <recommendedName>
        <fullName evidence="6">Mediator of RNA polymerase II transcription subunit 21</fullName>
    </recommendedName>
</protein>
<dbReference type="GO" id="GO:0016592">
    <property type="term" value="C:mediator complex"/>
    <property type="evidence" value="ECO:0007669"/>
    <property type="project" value="InterPro"/>
</dbReference>
<sequence length="151" mass="17571">MSDILTDIQENLNDLQNYVIQFHDYNVKVNAPTLVNATPLMHPDKPNEAPLYETILSEPTLPEDVVQNDLEFFSTKIVSCFENIDALITKLPELNEDEKERDKRIEDLLKEQYERSIDLQLKYDLAEMKLEQIEQIHGAITKHKFKVNTAL</sequence>
<evidence type="ECO:0000256" key="2">
    <source>
        <dbReference type="ARBA" id="ARBA00023015"/>
    </source>
</evidence>
<dbReference type="InterPro" id="IPR037212">
    <property type="entry name" value="Med7/Med21-like"/>
</dbReference>
<comment type="subcellular location">
    <subcellularLocation>
        <location evidence="1">Nucleus</location>
    </subcellularLocation>
</comment>
<dbReference type="InterPro" id="IPR021384">
    <property type="entry name" value="Mediator_Med21"/>
</dbReference>
<keyword evidence="2" id="KW-0805">Transcription regulation</keyword>
<name>A0A7S0UNZ6_9CHLO</name>
<evidence type="ECO:0000256" key="1">
    <source>
        <dbReference type="ARBA" id="ARBA00004123"/>
    </source>
</evidence>
<keyword evidence="4" id="KW-0539">Nucleus</keyword>
<dbReference type="SUPFAM" id="SSF140718">
    <property type="entry name" value="Mediator hinge subcomplex-like"/>
    <property type="match status" value="1"/>
</dbReference>
<evidence type="ECO:0000256" key="3">
    <source>
        <dbReference type="ARBA" id="ARBA00023163"/>
    </source>
</evidence>